<keyword evidence="1" id="KW-0472">Membrane</keyword>
<evidence type="ECO:0000256" key="1">
    <source>
        <dbReference type="SAM" id="Phobius"/>
    </source>
</evidence>
<protein>
    <submittedName>
        <fullName evidence="2">Uncharacterized protein</fullName>
    </submittedName>
</protein>
<proteinExistence type="predicted"/>
<comment type="caution">
    <text evidence="2">The sequence shown here is derived from an EMBL/GenBank/DDBJ whole genome shotgun (WGS) entry which is preliminary data.</text>
</comment>
<accession>A0A103R5P6</accession>
<reference evidence="2 3" key="1">
    <citation type="submission" date="2015-11" db="EMBL/GenBank/DDBJ databases">
        <title>Expanding the genomic diversity of Burkholderia species for the development of highly accurate diagnostics.</title>
        <authorList>
            <person name="Sahl J."/>
            <person name="Keim P."/>
            <person name="Wagner D."/>
        </authorList>
    </citation>
    <scope>NUCLEOTIDE SEQUENCE [LARGE SCALE GENOMIC DNA]</scope>
    <source>
        <strain evidence="2 3">MSMB2036</strain>
    </source>
</reference>
<keyword evidence="1" id="KW-0812">Transmembrane</keyword>
<keyword evidence="1" id="KW-1133">Transmembrane helix</keyword>
<evidence type="ECO:0000313" key="2">
    <source>
        <dbReference type="EMBL" id="KVG61619.1"/>
    </source>
</evidence>
<dbReference type="AlphaFoldDB" id="A0A103R5P6"/>
<gene>
    <name evidence="2" type="ORF">WJ33_31040</name>
</gene>
<feature type="transmembrane region" description="Helical" evidence="1">
    <location>
        <begin position="12"/>
        <end position="31"/>
    </location>
</feature>
<sequence>MIGDRERPSDTFVFTVAPLGMHLSGLFALALEKSTPDLKDVKSIPQQMHGILDDARFYSFCFSMKKGDGLPIDRQQIGDGLRELVRTLKLQGAPGDTFARNLSEALSKVRANSFSTKLFSDILFTASIVSYLICLISRTSPLRPDRIGWFSDRDRITSAYGELVKHLIALEVPTACSENFEGWRGPVVGLNEQRPGALWCDGILRVPDYLAGTLSVLCFENETMSTEANKFVDMLQNVMAGERSIRVFRASLSPAVSVREMIFEPLKA</sequence>
<organism evidence="2 3">
    <name type="scientific">Burkholderia ubonensis</name>
    <dbReference type="NCBI Taxonomy" id="101571"/>
    <lineage>
        <taxon>Bacteria</taxon>
        <taxon>Pseudomonadati</taxon>
        <taxon>Pseudomonadota</taxon>
        <taxon>Betaproteobacteria</taxon>
        <taxon>Burkholderiales</taxon>
        <taxon>Burkholderiaceae</taxon>
        <taxon>Burkholderia</taxon>
        <taxon>Burkholderia cepacia complex</taxon>
    </lineage>
</organism>
<evidence type="ECO:0000313" key="3">
    <source>
        <dbReference type="Proteomes" id="UP000064029"/>
    </source>
</evidence>
<dbReference type="EMBL" id="LOXM01000185">
    <property type="protein sequence ID" value="KVG61619.1"/>
    <property type="molecule type" value="Genomic_DNA"/>
</dbReference>
<name>A0A103R5P6_9BURK</name>
<dbReference type="Proteomes" id="UP000064029">
    <property type="component" value="Unassembled WGS sequence"/>
</dbReference>